<comment type="caution">
    <text evidence="1">The sequence shown here is derived from an EMBL/GenBank/DDBJ whole genome shotgun (WGS) entry which is preliminary data.</text>
</comment>
<evidence type="ECO:0008006" key="3">
    <source>
        <dbReference type="Google" id="ProtNLM"/>
    </source>
</evidence>
<proteinExistence type="predicted"/>
<dbReference type="AlphaFoldDB" id="A0A8T0FPM0"/>
<evidence type="ECO:0000313" key="2">
    <source>
        <dbReference type="Proteomes" id="UP000807504"/>
    </source>
</evidence>
<organism evidence="1 2">
    <name type="scientific">Argiope bruennichi</name>
    <name type="common">Wasp spider</name>
    <name type="synonym">Aranea bruennichi</name>
    <dbReference type="NCBI Taxonomy" id="94029"/>
    <lineage>
        <taxon>Eukaryota</taxon>
        <taxon>Metazoa</taxon>
        <taxon>Ecdysozoa</taxon>
        <taxon>Arthropoda</taxon>
        <taxon>Chelicerata</taxon>
        <taxon>Arachnida</taxon>
        <taxon>Araneae</taxon>
        <taxon>Araneomorphae</taxon>
        <taxon>Entelegynae</taxon>
        <taxon>Araneoidea</taxon>
        <taxon>Araneidae</taxon>
        <taxon>Argiope</taxon>
    </lineage>
</organism>
<reference evidence="1" key="2">
    <citation type="submission" date="2020-06" db="EMBL/GenBank/DDBJ databases">
        <authorList>
            <person name="Sheffer M."/>
        </authorList>
    </citation>
    <scope>NUCLEOTIDE SEQUENCE</scope>
</reference>
<keyword evidence="2" id="KW-1185">Reference proteome</keyword>
<name>A0A8T0FPM0_ARGBR</name>
<dbReference type="InterPro" id="IPR035093">
    <property type="entry name" value="RelE/ParE_toxin_dom_sf"/>
</dbReference>
<accession>A0A8T0FPM0</accession>
<protein>
    <recommendedName>
        <fullName evidence="3">Type II toxin-antitoxin system RelE/ParE family toxin</fullName>
    </recommendedName>
</protein>
<sequence>MSYTVEWTKAAKKDYDCLELVHQRVVDTCIEEMETDPFRGAKRLKHCPLAEWRKRAGPKSLAVTSCDMVLIWIPCCAIRTSISERSKYYPSTPRLFPACSYHVL</sequence>
<reference evidence="1" key="1">
    <citation type="journal article" date="2020" name="bioRxiv">
        <title>Chromosome-level reference genome of the European wasp spider Argiope bruennichi: a resource for studies on range expansion and evolutionary adaptation.</title>
        <authorList>
            <person name="Sheffer M.M."/>
            <person name="Hoppe A."/>
            <person name="Krehenwinkel H."/>
            <person name="Uhl G."/>
            <person name="Kuss A.W."/>
            <person name="Jensen L."/>
            <person name="Jensen C."/>
            <person name="Gillespie R.G."/>
            <person name="Hoff K.J."/>
            <person name="Prost S."/>
        </authorList>
    </citation>
    <scope>NUCLEOTIDE SEQUENCE</scope>
</reference>
<dbReference type="Gene3D" id="3.30.2310.20">
    <property type="entry name" value="RelE-like"/>
    <property type="match status" value="1"/>
</dbReference>
<dbReference type="SUPFAM" id="SSF143011">
    <property type="entry name" value="RelE-like"/>
    <property type="match status" value="1"/>
</dbReference>
<gene>
    <name evidence="1" type="ORF">HNY73_004647</name>
</gene>
<dbReference type="Proteomes" id="UP000807504">
    <property type="component" value="Unassembled WGS sequence"/>
</dbReference>
<dbReference type="EMBL" id="JABXBU010000003">
    <property type="protein sequence ID" value="KAF8793124.1"/>
    <property type="molecule type" value="Genomic_DNA"/>
</dbReference>
<evidence type="ECO:0000313" key="1">
    <source>
        <dbReference type="EMBL" id="KAF8793124.1"/>
    </source>
</evidence>